<dbReference type="Proteomes" id="UP000034680">
    <property type="component" value="Unassembled WGS sequence"/>
</dbReference>
<dbReference type="InterPro" id="IPR016040">
    <property type="entry name" value="NAD(P)-bd_dom"/>
</dbReference>
<dbReference type="InterPro" id="IPR045312">
    <property type="entry name" value="PCBER-like"/>
</dbReference>
<keyword evidence="3" id="KW-0560">Oxidoreductase</keyword>
<dbReference type="PANTHER" id="PTHR47706:SF1">
    <property type="entry name" value="CIPA-LIKE, PUTATIVE (AFU_ORTHOLOGUE AFUA_1G12460)-RELATED"/>
    <property type="match status" value="1"/>
</dbReference>
<organism evidence="5 6">
    <name type="scientific">Diaporthe ampelina</name>
    <dbReference type="NCBI Taxonomy" id="1214573"/>
    <lineage>
        <taxon>Eukaryota</taxon>
        <taxon>Fungi</taxon>
        <taxon>Dikarya</taxon>
        <taxon>Ascomycota</taxon>
        <taxon>Pezizomycotina</taxon>
        <taxon>Sordariomycetes</taxon>
        <taxon>Sordariomycetidae</taxon>
        <taxon>Diaporthales</taxon>
        <taxon>Diaporthaceae</taxon>
        <taxon>Diaporthe</taxon>
    </lineage>
</organism>
<sequence>MTTINKVALAGASGALGTALFDQLVKGGFEVTALVRSAGKIPNLPASAKEVVVDFTSSDSLVAALKGQDAVVSALGAQPGTGPAQKALAQASADSGVKRFIPSDFGSNLDNAEVRKLAVFKDKFELRDELVRLAKETKLSWTSVNNNAFLDWGLEKRFILDAVEGKATLWDGGEHLISVTRLPAVGQAVVGVLKNPDETANRVVYVQEAAVSLKKLVDIAKEYTPGKQWTVVEASTADAVQKSNDALSKGIFEIWVFVSLIFRAAFSNATEAHFVKNDNALLGIHELSEAELKAAVKETLAGIPGAN</sequence>
<dbReference type="Gene3D" id="3.90.25.10">
    <property type="entry name" value="UDP-galactose 4-epimerase, domain 1"/>
    <property type="match status" value="1"/>
</dbReference>
<gene>
    <name evidence="5" type="ORF">UCDDA912_g06973</name>
</gene>
<dbReference type="CDD" id="cd05259">
    <property type="entry name" value="PCBER_SDR_a"/>
    <property type="match status" value="1"/>
</dbReference>
<evidence type="ECO:0000313" key="5">
    <source>
        <dbReference type="EMBL" id="KKY33065.1"/>
    </source>
</evidence>
<comment type="caution">
    <text evidence="5">The sequence shown here is derived from an EMBL/GenBank/DDBJ whole genome shotgun (WGS) entry which is preliminary data.</text>
</comment>
<evidence type="ECO:0000256" key="2">
    <source>
        <dbReference type="ARBA" id="ARBA00022857"/>
    </source>
</evidence>
<reference evidence="5 6" key="2">
    <citation type="submission" date="2015-05" db="EMBL/GenBank/DDBJ databases">
        <authorList>
            <person name="Morales-Cruz A."/>
            <person name="Amrine K.C."/>
            <person name="Cantu D."/>
        </authorList>
    </citation>
    <scope>NUCLEOTIDE SEQUENCE [LARGE SCALE GENOMIC DNA]</scope>
    <source>
        <strain evidence="5">DA912</strain>
    </source>
</reference>
<evidence type="ECO:0000313" key="6">
    <source>
        <dbReference type="Proteomes" id="UP000034680"/>
    </source>
</evidence>
<dbReference type="SUPFAM" id="SSF51735">
    <property type="entry name" value="NAD(P)-binding Rossmann-fold domains"/>
    <property type="match status" value="1"/>
</dbReference>
<dbReference type="OrthoDB" id="9974981at2759"/>
<feature type="domain" description="NAD(P)-binding" evidence="4">
    <location>
        <begin position="11"/>
        <end position="160"/>
    </location>
</feature>
<evidence type="ECO:0000256" key="3">
    <source>
        <dbReference type="ARBA" id="ARBA00023002"/>
    </source>
</evidence>
<keyword evidence="6" id="KW-1185">Reference proteome</keyword>
<dbReference type="GO" id="GO:0016491">
    <property type="term" value="F:oxidoreductase activity"/>
    <property type="evidence" value="ECO:0007669"/>
    <property type="project" value="UniProtKB-KW"/>
</dbReference>
<accession>A0A0G2HYR8</accession>
<dbReference type="InterPro" id="IPR051609">
    <property type="entry name" value="NmrA/Isoflavone_reductase-like"/>
</dbReference>
<dbReference type="InterPro" id="IPR036291">
    <property type="entry name" value="NAD(P)-bd_dom_sf"/>
</dbReference>
<reference evidence="5 6" key="1">
    <citation type="submission" date="2015-05" db="EMBL/GenBank/DDBJ databases">
        <title>Distinctive expansion of gene families associated with plant cell wall degradation and secondary metabolism in the genomes of grapevine trunk pathogens.</title>
        <authorList>
            <person name="Lawrence D.P."/>
            <person name="Travadon R."/>
            <person name="Rolshausen P.E."/>
            <person name="Baumgartner K."/>
        </authorList>
    </citation>
    <scope>NUCLEOTIDE SEQUENCE [LARGE SCALE GENOMIC DNA]</scope>
    <source>
        <strain evidence="5">DA912</strain>
    </source>
</reference>
<dbReference type="Gene3D" id="3.40.50.720">
    <property type="entry name" value="NAD(P)-binding Rossmann-like Domain"/>
    <property type="match status" value="1"/>
</dbReference>
<protein>
    <submittedName>
        <fullName evidence="5">Putative oxidoreductase</fullName>
    </submittedName>
</protein>
<evidence type="ECO:0000256" key="1">
    <source>
        <dbReference type="ARBA" id="ARBA00005725"/>
    </source>
</evidence>
<dbReference type="AlphaFoldDB" id="A0A0G2HYR8"/>
<evidence type="ECO:0000259" key="4">
    <source>
        <dbReference type="Pfam" id="PF13460"/>
    </source>
</evidence>
<comment type="similarity">
    <text evidence="1">Belongs to the NmrA-type oxidoreductase family. Isoflavone reductase subfamily.</text>
</comment>
<name>A0A0G2HYR8_9PEZI</name>
<dbReference type="STRING" id="1214573.A0A0G2HYR8"/>
<dbReference type="PANTHER" id="PTHR47706">
    <property type="entry name" value="NMRA-LIKE FAMILY PROTEIN"/>
    <property type="match status" value="1"/>
</dbReference>
<keyword evidence="2" id="KW-0521">NADP</keyword>
<proteinExistence type="inferred from homology"/>
<dbReference type="EMBL" id="LCUC01000265">
    <property type="protein sequence ID" value="KKY33065.1"/>
    <property type="molecule type" value="Genomic_DNA"/>
</dbReference>
<dbReference type="Pfam" id="PF13460">
    <property type="entry name" value="NAD_binding_10"/>
    <property type="match status" value="1"/>
</dbReference>